<sequence>MIHNKESIPTIIGSTIGMTGSLIFIISYSILKKMRDSARKFIFTLAICDFFLAFFAILPGPSSDLLCKFQGFFFSFTFAASCSLIFLTSLVFYLKIRYGKNVDQSKKFFIIGIIIIVIICLLASSLFVIFGEIGPGNTHWCWITKIRIEPIIYSIVWSTLLATLILYSIIFCKLKQNPKYSKSFQYKIFALGWIYLFTELWTSVKRGRQLADPKVEDNLFLDVMQAVLTPMLGLWDSVFFVFGDKNVRSLLKFKFKYKTRKYKQLKVIVLDNPNIIEFFDHPKTETETENETENEDYY</sequence>
<feature type="transmembrane region" description="Helical" evidence="5">
    <location>
        <begin position="151"/>
        <end position="172"/>
    </location>
</feature>
<dbReference type="GO" id="GO:0016787">
    <property type="term" value="F:hydrolase activity"/>
    <property type="evidence" value="ECO:0007669"/>
    <property type="project" value="UniProtKB-KW"/>
</dbReference>
<dbReference type="Pfam" id="PF00001">
    <property type="entry name" value="7tm_1"/>
    <property type="match status" value="1"/>
</dbReference>
<evidence type="ECO:0000313" key="7">
    <source>
        <dbReference type="Proteomes" id="UP001149090"/>
    </source>
</evidence>
<keyword evidence="4 5" id="KW-0472">Membrane</keyword>
<dbReference type="GO" id="GO:0007189">
    <property type="term" value="P:adenylate cyclase-activating G protein-coupled receptor signaling pathway"/>
    <property type="evidence" value="ECO:0007669"/>
    <property type="project" value="TreeGrafter"/>
</dbReference>
<keyword evidence="7" id="KW-1185">Reference proteome</keyword>
<dbReference type="GO" id="GO:0005886">
    <property type="term" value="C:plasma membrane"/>
    <property type="evidence" value="ECO:0007669"/>
    <property type="project" value="TreeGrafter"/>
</dbReference>
<dbReference type="InterPro" id="IPR000276">
    <property type="entry name" value="GPCR_Rhodpsn"/>
</dbReference>
<dbReference type="OrthoDB" id="100006at2759"/>
<evidence type="ECO:0000256" key="5">
    <source>
        <dbReference type="SAM" id="Phobius"/>
    </source>
</evidence>
<keyword evidence="3 5" id="KW-1133">Transmembrane helix</keyword>
<dbReference type="PANTHER" id="PTHR23112:SF0">
    <property type="entry name" value="TRANSMEMBRANE PROTEIN 116"/>
    <property type="match status" value="1"/>
</dbReference>
<feature type="transmembrane region" description="Helical" evidence="5">
    <location>
        <begin position="223"/>
        <end position="242"/>
    </location>
</feature>
<gene>
    <name evidence="6" type="ORF">M0811_01016</name>
</gene>
<evidence type="ECO:0000256" key="2">
    <source>
        <dbReference type="ARBA" id="ARBA00022692"/>
    </source>
</evidence>
<dbReference type="PRINTS" id="PR02001">
    <property type="entry name" value="GCR1CAMPR"/>
</dbReference>
<dbReference type="SUPFAM" id="SSF81321">
    <property type="entry name" value="Family A G protein-coupled receptor-like"/>
    <property type="match status" value="1"/>
</dbReference>
<evidence type="ECO:0000256" key="4">
    <source>
        <dbReference type="ARBA" id="ARBA00023136"/>
    </source>
</evidence>
<dbReference type="GO" id="GO:0004930">
    <property type="term" value="F:G protein-coupled receptor activity"/>
    <property type="evidence" value="ECO:0007669"/>
    <property type="project" value="InterPro"/>
</dbReference>
<comment type="subcellular location">
    <subcellularLocation>
        <location evidence="1">Membrane</location>
        <topology evidence="1">Multi-pass membrane protein</topology>
    </subcellularLocation>
</comment>
<dbReference type="Gene3D" id="1.20.1070.10">
    <property type="entry name" value="Rhodopsin 7-helix transmembrane proteins"/>
    <property type="match status" value="1"/>
</dbReference>
<dbReference type="PANTHER" id="PTHR23112">
    <property type="entry name" value="G PROTEIN-COUPLED RECEPTOR 157-RELATED"/>
    <property type="match status" value="1"/>
</dbReference>
<keyword evidence="2 5" id="KW-0812">Transmembrane</keyword>
<keyword evidence="6" id="KW-0378">Hydrolase</keyword>
<feature type="transmembrane region" description="Helical" evidence="5">
    <location>
        <begin position="184"/>
        <end position="203"/>
    </location>
</feature>
<dbReference type="InterPro" id="IPR022343">
    <property type="entry name" value="GCR1-cAMP_receptor"/>
</dbReference>
<evidence type="ECO:0000256" key="1">
    <source>
        <dbReference type="ARBA" id="ARBA00004141"/>
    </source>
</evidence>
<protein>
    <submittedName>
        <fullName evidence="6">Epoxide hydrolase-like protein</fullName>
    </submittedName>
</protein>
<dbReference type="EMBL" id="JAPDFW010000070">
    <property type="protein sequence ID" value="KAJ5074386.1"/>
    <property type="molecule type" value="Genomic_DNA"/>
</dbReference>
<dbReference type="Proteomes" id="UP001149090">
    <property type="component" value="Unassembled WGS sequence"/>
</dbReference>
<evidence type="ECO:0000256" key="3">
    <source>
        <dbReference type="ARBA" id="ARBA00022989"/>
    </source>
</evidence>
<proteinExistence type="predicted"/>
<dbReference type="AlphaFoldDB" id="A0A9Q0LKP2"/>
<feature type="transmembrane region" description="Helical" evidence="5">
    <location>
        <begin position="42"/>
        <end position="60"/>
    </location>
</feature>
<feature type="transmembrane region" description="Helical" evidence="5">
    <location>
        <begin position="12"/>
        <end position="30"/>
    </location>
</feature>
<feature type="transmembrane region" description="Helical" evidence="5">
    <location>
        <begin position="108"/>
        <end position="131"/>
    </location>
</feature>
<organism evidence="6 7">
    <name type="scientific">Anaeramoeba ignava</name>
    <name type="common">Anaerobic marine amoeba</name>
    <dbReference type="NCBI Taxonomy" id="1746090"/>
    <lineage>
        <taxon>Eukaryota</taxon>
        <taxon>Metamonada</taxon>
        <taxon>Anaeramoebidae</taxon>
        <taxon>Anaeramoeba</taxon>
    </lineage>
</organism>
<feature type="transmembrane region" description="Helical" evidence="5">
    <location>
        <begin position="72"/>
        <end position="96"/>
    </location>
</feature>
<accession>A0A9Q0LKP2</accession>
<comment type="caution">
    <text evidence="6">The sequence shown here is derived from an EMBL/GenBank/DDBJ whole genome shotgun (WGS) entry which is preliminary data.</text>
</comment>
<evidence type="ECO:0000313" key="6">
    <source>
        <dbReference type="EMBL" id="KAJ5074386.1"/>
    </source>
</evidence>
<reference evidence="6" key="1">
    <citation type="submission" date="2022-10" db="EMBL/GenBank/DDBJ databases">
        <title>Novel sulphate-reducing endosymbionts in the free-living metamonad Anaeramoeba.</title>
        <authorList>
            <person name="Jerlstrom-Hultqvist J."/>
            <person name="Cepicka I."/>
            <person name="Gallot-Lavallee L."/>
            <person name="Salas-Leiva D."/>
            <person name="Curtis B.A."/>
            <person name="Zahonova K."/>
            <person name="Pipaliya S."/>
            <person name="Dacks J."/>
            <person name="Roger A.J."/>
        </authorList>
    </citation>
    <scope>NUCLEOTIDE SEQUENCE</scope>
    <source>
        <strain evidence="6">BMAN</strain>
    </source>
</reference>
<name>A0A9Q0LKP2_ANAIG</name>